<keyword evidence="2" id="KW-1185">Reference proteome</keyword>
<accession>A0A1I0ACL7</accession>
<evidence type="ECO:0000313" key="2">
    <source>
        <dbReference type="Proteomes" id="UP000199361"/>
    </source>
</evidence>
<dbReference type="AlphaFoldDB" id="A0A1I0ACL7"/>
<dbReference type="RefSeq" id="WP_091076709.1">
    <property type="nucleotide sequence ID" value="NZ_FOHX01000001.1"/>
</dbReference>
<dbReference type="Gene3D" id="3.30.360.10">
    <property type="entry name" value="Dihydrodipicolinate Reductase, domain 2"/>
    <property type="match status" value="1"/>
</dbReference>
<gene>
    <name evidence="1" type="ORF">SAMN05421811_101719</name>
</gene>
<dbReference type="Proteomes" id="UP000199361">
    <property type="component" value="Unassembled WGS sequence"/>
</dbReference>
<sequence>MAERAGGVTVVPTEPGSYGVFYQRLRTALWEGGPLTVDPHSTVPALEVIDAAVRSARSRVVIALS</sequence>
<name>A0A1I0ACL7_9ACTN</name>
<dbReference type="EMBL" id="FOHX01000001">
    <property type="protein sequence ID" value="SES91000.1"/>
    <property type="molecule type" value="Genomic_DNA"/>
</dbReference>
<evidence type="ECO:0000313" key="1">
    <source>
        <dbReference type="EMBL" id="SES91000.1"/>
    </source>
</evidence>
<dbReference type="Gene3D" id="3.40.50.720">
    <property type="entry name" value="NAD(P)-binding Rossmann-like Domain"/>
    <property type="match status" value="1"/>
</dbReference>
<protein>
    <submittedName>
        <fullName evidence="1">Uncharacterized protein</fullName>
    </submittedName>
</protein>
<organism evidence="1 2">
    <name type="scientific">Nonomuraea wenchangensis</name>
    <dbReference type="NCBI Taxonomy" id="568860"/>
    <lineage>
        <taxon>Bacteria</taxon>
        <taxon>Bacillati</taxon>
        <taxon>Actinomycetota</taxon>
        <taxon>Actinomycetes</taxon>
        <taxon>Streptosporangiales</taxon>
        <taxon>Streptosporangiaceae</taxon>
        <taxon>Nonomuraea</taxon>
    </lineage>
</organism>
<proteinExistence type="predicted"/>
<reference evidence="1 2" key="1">
    <citation type="submission" date="2016-10" db="EMBL/GenBank/DDBJ databases">
        <authorList>
            <person name="de Groot N.N."/>
        </authorList>
    </citation>
    <scope>NUCLEOTIDE SEQUENCE [LARGE SCALE GENOMIC DNA]</scope>
    <source>
        <strain evidence="1 2">CGMCC 4.5598</strain>
    </source>
</reference>